<protein>
    <recommendedName>
        <fullName evidence="2">Ribosome-binding factor A</fullName>
    </recommendedName>
</protein>
<gene>
    <name evidence="2" type="primary">rbfA</name>
    <name evidence="3" type="ORF">SAMN02745216_00654</name>
</gene>
<dbReference type="GO" id="GO:0043024">
    <property type="term" value="F:ribosomal small subunit binding"/>
    <property type="evidence" value="ECO:0007669"/>
    <property type="project" value="TreeGrafter"/>
</dbReference>
<keyword evidence="4" id="KW-1185">Reference proteome</keyword>
<evidence type="ECO:0000313" key="4">
    <source>
        <dbReference type="Proteomes" id="UP000183994"/>
    </source>
</evidence>
<dbReference type="RefSeq" id="WP_073472802.1">
    <property type="nucleotide sequence ID" value="NZ_FQZU01000002.1"/>
</dbReference>
<dbReference type="OrthoDB" id="307788at2"/>
<accession>A0A1M6EHU1</accession>
<dbReference type="PROSITE" id="PS01319">
    <property type="entry name" value="RBFA"/>
    <property type="match status" value="1"/>
</dbReference>
<dbReference type="AlphaFoldDB" id="A0A1M6EHU1"/>
<dbReference type="SUPFAM" id="SSF89919">
    <property type="entry name" value="Ribosome-binding factor A, RbfA"/>
    <property type="match status" value="1"/>
</dbReference>
<dbReference type="Pfam" id="PF02033">
    <property type="entry name" value="RBFA"/>
    <property type="match status" value="1"/>
</dbReference>
<dbReference type="InterPro" id="IPR020053">
    <property type="entry name" value="Ribosome-bd_factorA_CS"/>
</dbReference>
<keyword evidence="2" id="KW-0963">Cytoplasm</keyword>
<dbReference type="EMBL" id="FQZU01000002">
    <property type="protein sequence ID" value="SHI84848.1"/>
    <property type="molecule type" value="Genomic_DNA"/>
</dbReference>
<dbReference type="Gene3D" id="3.30.300.20">
    <property type="match status" value="1"/>
</dbReference>
<comment type="similarity">
    <text evidence="2">Belongs to the RbfA family.</text>
</comment>
<sequence>MKSIGRQDRVAGRIQQELSALIQKRINDPRLEWATITGVKMTKDLKIARVYYCVFGEEEKKIKVGEAFQQAHGFIKRELAKKLGLRYMPELEFFFDESFDYGRKIENILKEIGPLDSPEEPEE</sequence>
<dbReference type="InterPro" id="IPR023799">
    <property type="entry name" value="RbfA_dom_sf"/>
</dbReference>
<evidence type="ECO:0000256" key="2">
    <source>
        <dbReference type="HAMAP-Rule" id="MF_00003"/>
    </source>
</evidence>
<evidence type="ECO:0000256" key="1">
    <source>
        <dbReference type="ARBA" id="ARBA00022517"/>
    </source>
</evidence>
<dbReference type="NCBIfam" id="TIGR00082">
    <property type="entry name" value="rbfA"/>
    <property type="match status" value="1"/>
</dbReference>
<dbReference type="HAMAP" id="MF_00003">
    <property type="entry name" value="RbfA"/>
    <property type="match status" value="1"/>
</dbReference>
<organism evidence="3 4">
    <name type="scientific">Desulfatibacillum alkenivorans DSM 16219</name>
    <dbReference type="NCBI Taxonomy" id="1121393"/>
    <lineage>
        <taxon>Bacteria</taxon>
        <taxon>Pseudomonadati</taxon>
        <taxon>Thermodesulfobacteriota</taxon>
        <taxon>Desulfobacteria</taxon>
        <taxon>Desulfobacterales</taxon>
        <taxon>Desulfatibacillaceae</taxon>
        <taxon>Desulfatibacillum</taxon>
    </lineage>
</organism>
<name>A0A1M6EHU1_9BACT</name>
<dbReference type="InterPro" id="IPR000238">
    <property type="entry name" value="RbfA"/>
</dbReference>
<comment type="function">
    <text evidence="2">One of several proteins that assist in the late maturation steps of the functional core of the 30S ribosomal subunit. Associates with free 30S ribosomal subunits (but not with 30S subunits that are part of 70S ribosomes or polysomes). Required for efficient processing of 16S rRNA. May interact with the 5'-terminal helix region of 16S rRNA.</text>
</comment>
<dbReference type="PANTHER" id="PTHR33515:SF1">
    <property type="entry name" value="RIBOSOME-BINDING FACTOR A, CHLOROPLASTIC-RELATED"/>
    <property type="match status" value="1"/>
</dbReference>
<comment type="subcellular location">
    <subcellularLocation>
        <location evidence="2">Cytoplasm</location>
    </subcellularLocation>
</comment>
<evidence type="ECO:0000313" key="3">
    <source>
        <dbReference type="EMBL" id="SHI84848.1"/>
    </source>
</evidence>
<dbReference type="GO" id="GO:0005829">
    <property type="term" value="C:cytosol"/>
    <property type="evidence" value="ECO:0007669"/>
    <property type="project" value="TreeGrafter"/>
</dbReference>
<dbReference type="PANTHER" id="PTHR33515">
    <property type="entry name" value="RIBOSOME-BINDING FACTOR A, CHLOROPLASTIC-RELATED"/>
    <property type="match status" value="1"/>
</dbReference>
<dbReference type="STRING" id="1121393.SAMN02745216_00654"/>
<reference evidence="4" key="1">
    <citation type="submission" date="2016-11" db="EMBL/GenBank/DDBJ databases">
        <authorList>
            <person name="Varghese N."/>
            <person name="Submissions S."/>
        </authorList>
    </citation>
    <scope>NUCLEOTIDE SEQUENCE [LARGE SCALE GENOMIC DNA]</scope>
    <source>
        <strain evidence="4">DSM 16219</strain>
    </source>
</reference>
<dbReference type="GO" id="GO:0030490">
    <property type="term" value="P:maturation of SSU-rRNA"/>
    <property type="evidence" value="ECO:0007669"/>
    <property type="project" value="UniProtKB-UniRule"/>
</dbReference>
<dbReference type="Proteomes" id="UP000183994">
    <property type="component" value="Unassembled WGS sequence"/>
</dbReference>
<keyword evidence="1 2" id="KW-0690">Ribosome biogenesis</keyword>
<dbReference type="InterPro" id="IPR015946">
    <property type="entry name" value="KH_dom-like_a/b"/>
</dbReference>
<proteinExistence type="inferred from homology"/>
<comment type="subunit">
    <text evidence="2">Monomer. Binds 30S ribosomal subunits, but not 50S ribosomal subunits or 70S ribosomes.</text>
</comment>